<keyword evidence="5" id="KW-1185">Reference proteome</keyword>
<gene>
    <name evidence="4" type="ORF">DDZ18_09285</name>
</gene>
<dbReference type="AlphaFoldDB" id="A0A2U2BSD6"/>
<dbReference type="InterPro" id="IPR001789">
    <property type="entry name" value="Sig_transdc_resp-reg_receiver"/>
</dbReference>
<dbReference type="RefSeq" id="WP_109253121.1">
    <property type="nucleotide sequence ID" value="NZ_QEXV01000004.1"/>
</dbReference>
<dbReference type="InterPro" id="IPR011006">
    <property type="entry name" value="CheY-like_superfamily"/>
</dbReference>
<evidence type="ECO:0000256" key="1">
    <source>
        <dbReference type="PROSITE-ProRule" id="PRU00169"/>
    </source>
</evidence>
<dbReference type="SMART" id="SM00448">
    <property type="entry name" value="REC"/>
    <property type="match status" value="1"/>
</dbReference>
<organism evidence="4 5">
    <name type="scientific">Marinicauda salina</name>
    <dbReference type="NCBI Taxonomy" id="2135793"/>
    <lineage>
        <taxon>Bacteria</taxon>
        <taxon>Pseudomonadati</taxon>
        <taxon>Pseudomonadota</taxon>
        <taxon>Alphaproteobacteria</taxon>
        <taxon>Maricaulales</taxon>
        <taxon>Maricaulaceae</taxon>
        <taxon>Marinicauda</taxon>
    </lineage>
</organism>
<evidence type="ECO:0000256" key="2">
    <source>
        <dbReference type="SAM" id="MobiDB-lite"/>
    </source>
</evidence>
<dbReference type="GO" id="GO:0000160">
    <property type="term" value="P:phosphorelay signal transduction system"/>
    <property type="evidence" value="ECO:0007669"/>
    <property type="project" value="InterPro"/>
</dbReference>
<dbReference type="SUPFAM" id="SSF52172">
    <property type="entry name" value="CheY-like"/>
    <property type="match status" value="1"/>
</dbReference>
<keyword evidence="1" id="KW-0597">Phosphoprotein</keyword>
<evidence type="ECO:0000259" key="3">
    <source>
        <dbReference type="PROSITE" id="PS50110"/>
    </source>
</evidence>
<dbReference type="Gene3D" id="3.40.50.2300">
    <property type="match status" value="1"/>
</dbReference>
<dbReference type="InterPro" id="IPR052048">
    <property type="entry name" value="ST_Response_Regulator"/>
</dbReference>
<dbReference type="Proteomes" id="UP000245168">
    <property type="component" value="Unassembled WGS sequence"/>
</dbReference>
<sequence length="182" mass="20507">MSSSFERIRVLIVEDNAHMSTILRKVLQGFGVRQVFETRDAADAFEAMRTNNPDLALVDYMLGDVDGLEFTRLVRTASDSPNRYLPIIMVSGHTDRSRIMEAINAGVNEYLAKPVRPVDVYNRLVALIERPRRFVNAPGYFGPDRRRRQDPRYPGPFRRSTDKDEMDADLDSAATGGDAKAG</sequence>
<feature type="domain" description="Response regulatory" evidence="3">
    <location>
        <begin position="9"/>
        <end position="128"/>
    </location>
</feature>
<dbReference type="Pfam" id="PF00072">
    <property type="entry name" value="Response_reg"/>
    <property type="match status" value="1"/>
</dbReference>
<protein>
    <submittedName>
        <fullName evidence="4">Two-component system response regulator</fullName>
    </submittedName>
</protein>
<reference evidence="5" key="1">
    <citation type="submission" date="2018-05" db="EMBL/GenBank/DDBJ databases">
        <authorList>
            <person name="Liu B.-T."/>
        </authorList>
    </citation>
    <scope>NUCLEOTIDE SEQUENCE [LARGE SCALE GENOMIC DNA]</scope>
    <source>
        <strain evidence="5">WD6-1</strain>
    </source>
</reference>
<evidence type="ECO:0000313" key="5">
    <source>
        <dbReference type="Proteomes" id="UP000245168"/>
    </source>
</evidence>
<name>A0A2U2BSD6_9PROT</name>
<feature type="region of interest" description="Disordered" evidence="2">
    <location>
        <begin position="138"/>
        <end position="182"/>
    </location>
</feature>
<evidence type="ECO:0000313" key="4">
    <source>
        <dbReference type="EMBL" id="PWE16898.1"/>
    </source>
</evidence>
<accession>A0A2U2BSD6</accession>
<dbReference type="PANTHER" id="PTHR43228:SF1">
    <property type="entry name" value="TWO-COMPONENT RESPONSE REGULATOR ARR22"/>
    <property type="match status" value="1"/>
</dbReference>
<dbReference type="PANTHER" id="PTHR43228">
    <property type="entry name" value="TWO-COMPONENT RESPONSE REGULATOR"/>
    <property type="match status" value="1"/>
</dbReference>
<comment type="caution">
    <text evidence="4">The sequence shown here is derived from an EMBL/GenBank/DDBJ whole genome shotgun (WGS) entry which is preliminary data.</text>
</comment>
<dbReference type="PROSITE" id="PS50110">
    <property type="entry name" value="RESPONSE_REGULATORY"/>
    <property type="match status" value="1"/>
</dbReference>
<dbReference type="OrthoDB" id="9786548at2"/>
<proteinExistence type="predicted"/>
<dbReference type="EMBL" id="QEXV01000004">
    <property type="protein sequence ID" value="PWE16898.1"/>
    <property type="molecule type" value="Genomic_DNA"/>
</dbReference>
<feature type="modified residue" description="4-aspartylphosphate" evidence="1">
    <location>
        <position position="59"/>
    </location>
</feature>